<dbReference type="SFLD" id="SFLDG01067">
    <property type="entry name" value="SPASM/twitch_domain_containing"/>
    <property type="match status" value="1"/>
</dbReference>
<dbReference type="InterPro" id="IPR013785">
    <property type="entry name" value="Aldolase_TIM"/>
</dbReference>
<dbReference type="Gene3D" id="3.20.20.70">
    <property type="entry name" value="Aldolase class I"/>
    <property type="match status" value="1"/>
</dbReference>
<accession>A0A2M8KJ08</accession>
<gene>
    <name evidence="6" type="ORF">COU85_01205</name>
</gene>
<evidence type="ECO:0000313" key="6">
    <source>
        <dbReference type="EMBL" id="PJE59900.1"/>
    </source>
</evidence>
<dbReference type="GO" id="GO:0046872">
    <property type="term" value="F:metal ion binding"/>
    <property type="evidence" value="ECO:0007669"/>
    <property type="project" value="UniProtKB-KW"/>
</dbReference>
<proteinExistence type="predicted"/>
<evidence type="ECO:0000256" key="2">
    <source>
        <dbReference type="ARBA" id="ARBA00022723"/>
    </source>
</evidence>
<dbReference type="PROSITE" id="PS51918">
    <property type="entry name" value="RADICAL_SAM"/>
    <property type="match status" value="1"/>
</dbReference>
<protein>
    <recommendedName>
        <fullName evidence="5">Radical SAM core domain-containing protein</fullName>
    </recommendedName>
</protein>
<reference evidence="7" key="1">
    <citation type="submission" date="2017-09" db="EMBL/GenBank/DDBJ databases">
        <title>Depth-based differentiation of microbial function through sediment-hosted aquifers and enrichment of novel symbionts in the deep terrestrial subsurface.</title>
        <authorList>
            <person name="Probst A.J."/>
            <person name="Ladd B."/>
            <person name="Jarett J.K."/>
            <person name="Geller-Mcgrath D.E."/>
            <person name="Sieber C.M.K."/>
            <person name="Emerson J.B."/>
            <person name="Anantharaman K."/>
            <person name="Thomas B.C."/>
            <person name="Malmstrom R."/>
            <person name="Stieglmeier M."/>
            <person name="Klingl A."/>
            <person name="Woyke T."/>
            <person name="Ryan C.M."/>
            <person name="Banfield J.F."/>
        </authorList>
    </citation>
    <scope>NUCLEOTIDE SEQUENCE [LARGE SCALE GENOMIC DNA]</scope>
</reference>
<dbReference type="SFLD" id="SFLDS00029">
    <property type="entry name" value="Radical_SAM"/>
    <property type="match status" value="1"/>
</dbReference>
<keyword evidence="2" id="KW-0479">Metal-binding</keyword>
<evidence type="ECO:0000256" key="1">
    <source>
        <dbReference type="ARBA" id="ARBA00022691"/>
    </source>
</evidence>
<feature type="domain" description="Radical SAM core" evidence="5">
    <location>
        <begin position="36"/>
        <end position="262"/>
    </location>
</feature>
<evidence type="ECO:0000313" key="7">
    <source>
        <dbReference type="Proteomes" id="UP000231086"/>
    </source>
</evidence>
<keyword evidence="4" id="KW-0411">Iron-sulfur</keyword>
<dbReference type="EMBL" id="PFEA01000023">
    <property type="protein sequence ID" value="PJE59900.1"/>
    <property type="molecule type" value="Genomic_DNA"/>
</dbReference>
<comment type="caution">
    <text evidence="6">The sequence shown here is derived from an EMBL/GenBank/DDBJ whole genome shotgun (WGS) entry which is preliminary data.</text>
</comment>
<dbReference type="PANTHER" id="PTHR11228">
    <property type="entry name" value="RADICAL SAM DOMAIN PROTEIN"/>
    <property type="match status" value="1"/>
</dbReference>
<dbReference type="PANTHER" id="PTHR11228:SF34">
    <property type="entry name" value="TUNGSTEN-CONTAINING ALDEHYDE FERREDOXIN OXIDOREDUCTASE COFACTOR MODIFYING PROTEIN"/>
    <property type="match status" value="1"/>
</dbReference>
<dbReference type="GO" id="GO:0051536">
    <property type="term" value="F:iron-sulfur cluster binding"/>
    <property type="evidence" value="ECO:0007669"/>
    <property type="project" value="UniProtKB-KW"/>
</dbReference>
<evidence type="ECO:0000256" key="3">
    <source>
        <dbReference type="ARBA" id="ARBA00023004"/>
    </source>
</evidence>
<keyword evidence="3" id="KW-0408">Iron</keyword>
<dbReference type="CDD" id="cd01335">
    <property type="entry name" value="Radical_SAM"/>
    <property type="match status" value="1"/>
</dbReference>
<evidence type="ECO:0000259" key="5">
    <source>
        <dbReference type="PROSITE" id="PS51918"/>
    </source>
</evidence>
<dbReference type="Proteomes" id="UP000231086">
    <property type="component" value="Unassembled WGS sequence"/>
</dbReference>
<dbReference type="GO" id="GO:0003824">
    <property type="term" value="F:catalytic activity"/>
    <property type="evidence" value="ECO:0007669"/>
    <property type="project" value="InterPro"/>
</dbReference>
<dbReference type="Pfam" id="PF04055">
    <property type="entry name" value="Radical_SAM"/>
    <property type="match status" value="1"/>
</dbReference>
<name>A0A2M8KJ08_9BACT</name>
<keyword evidence="1" id="KW-0949">S-adenosyl-L-methionine</keyword>
<organism evidence="6 7">
    <name type="scientific">Candidatus Portnoybacteria bacterium CG10_big_fil_rev_8_21_14_0_10_44_7</name>
    <dbReference type="NCBI Taxonomy" id="1974816"/>
    <lineage>
        <taxon>Bacteria</taxon>
        <taxon>Candidatus Portnoyibacteriota</taxon>
    </lineage>
</organism>
<dbReference type="SUPFAM" id="SSF102114">
    <property type="entry name" value="Radical SAM enzymes"/>
    <property type="match status" value="1"/>
</dbReference>
<dbReference type="AlphaFoldDB" id="A0A2M8KJ08"/>
<dbReference type="InterPro" id="IPR007197">
    <property type="entry name" value="rSAM"/>
</dbReference>
<dbReference type="InterPro" id="IPR058240">
    <property type="entry name" value="rSAM_sf"/>
</dbReference>
<evidence type="ECO:0000256" key="4">
    <source>
        <dbReference type="ARBA" id="ARBA00023014"/>
    </source>
</evidence>
<dbReference type="InterPro" id="IPR050377">
    <property type="entry name" value="Radical_SAM_PqqE_MftC-like"/>
</dbReference>
<sequence>MPNFFSVAGLKLLLFSEGRDRVAKLIESVISGERYFGGPIISELDMTAKCNQRCPACTGGHVPKTARQNLAAAKKHLRQLKEIGCLAVIFTGGGDPLCGPFTPAAVTYARKLGFLVGLMTNGYFLNRLDWTSVDLLASNCFFIRVSLDAGSAAMYAQTHGVLERDFKEVLSGLANLVRIKKALGASCEIGTGYLTGKKTIILAEMEQFVRLSLDRGVDFVQFRPFHGDFSPVEKEVAQIKNGLPPKLAAKILVSVQKYNQFPLGGKKISRPYDACWGANFATVVGADQRMYICCHNRGASELCFGDLKKESLSAIWAGRNQIISRVDFSRCVSFCRCDAMNAVLQKLINLARSGRQDILKEILAGQVHLVYGVGPSGNFDERRAAAGIKILARAGVYQRLGEKFTIIPSGHRYFL</sequence>